<proteinExistence type="predicted"/>
<protein>
    <recommendedName>
        <fullName evidence="5">CCHC-type domain-containing protein</fullName>
    </recommendedName>
</protein>
<keyword evidence="3" id="KW-0862">Zinc</keyword>
<feature type="domain" description="CCHC-type" evidence="5">
    <location>
        <begin position="301"/>
        <end position="317"/>
    </location>
</feature>
<keyword evidence="7" id="KW-1185">Reference proteome</keyword>
<gene>
    <name evidence="6" type="ORF">PBRA_003616</name>
</gene>
<dbReference type="InterPro" id="IPR025829">
    <property type="entry name" value="Zn_knuckle_CX2CX3GHX4C"/>
</dbReference>
<dbReference type="InterPro" id="IPR001878">
    <property type="entry name" value="Znf_CCHC"/>
</dbReference>
<keyword evidence="2" id="KW-0863">Zinc-finger</keyword>
<feature type="region of interest" description="Disordered" evidence="4">
    <location>
        <begin position="222"/>
        <end position="247"/>
    </location>
</feature>
<dbReference type="Gene3D" id="3.30.428.10">
    <property type="entry name" value="HIT-like"/>
    <property type="match status" value="1"/>
</dbReference>
<dbReference type="EMBL" id="CDSF01000002">
    <property type="protein sequence ID" value="CEO94803.1"/>
    <property type="molecule type" value="Genomic_DNA"/>
</dbReference>
<dbReference type="InterPro" id="IPR040194">
    <property type="entry name" value="Cwf19-like"/>
</dbReference>
<dbReference type="GO" id="GO:0008270">
    <property type="term" value="F:zinc ion binding"/>
    <property type="evidence" value="ECO:0007669"/>
    <property type="project" value="UniProtKB-KW"/>
</dbReference>
<dbReference type="InterPro" id="IPR036875">
    <property type="entry name" value="Znf_CCHC_sf"/>
</dbReference>
<accession>A0A0G4IHW4</accession>
<dbReference type="Pfam" id="PF04677">
    <property type="entry name" value="CwfJ_C_1"/>
    <property type="match status" value="1"/>
</dbReference>
<dbReference type="GO" id="GO:0061632">
    <property type="term" value="F:RNA lariat debranching enzyme activator activity"/>
    <property type="evidence" value="ECO:0007669"/>
    <property type="project" value="TreeGrafter"/>
</dbReference>
<dbReference type="PANTHER" id="PTHR12072:SF4">
    <property type="entry name" value="CWF19-LIKE PROTEIN 1"/>
    <property type="match status" value="1"/>
</dbReference>
<evidence type="ECO:0000256" key="2">
    <source>
        <dbReference type="ARBA" id="ARBA00022771"/>
    </source>
</evidence>
<dbReference type="Gene3D" id="4.10.60.10">
    <property type="entry name" value="Zinc finger, CCHC-type"/>
    <property type="match status" value="1"/>
</dbReference>
<evidence type="ECO:0000313" key="7">
    <source>
        <dbReference type="Proteomes" id="UP000039324"/>
    </source>
</evidence>
<sequence>MDAPKILVLGTVTATAPLYRRLQKLHAKQKFDAAFCVGTFPVEEAVATPAPLPVYYLLPANDPMPDASSIAANVTVLHGHGQVDVGPLRVGYLAGVFHGEPPGYTPGDVAALEALGACDLLLTQDWPRGFHTLLPDDRIPGSLRHKTDATGSYLVAQLAMRLRPRYHFAGVPSAHCELPPYRNDQDSSSFTRYIALAEQGSDQKSLYACVIGPAPSAPPADVTPCPYTATRTEPSSRPAKRPKTTTSMAKLAPVEVAQTRWAMGPQSGQPPPPGYVCRLCSVAGHYIEDCPQASTPPDGYVCNRCHQPGHFISACSMKRASREPQECWFCLASPSVEAHLIVNIGPAMYVALARGPLNDSHALIIPISHVRSSREMSPDERSDLDKYKEALKTMFNGNCVIYERFIATRAATHMQVQVVPVDAAFDSRAFRDLCARESGVDFEVVDDKFTVDRIASDSQFIFVEAPGERMLFHMEPGDRRRVPLQVVRQALAVMAGEPAKADWNMCRLSVDEETAQRDRFKSQFAPFDPFPE</sequence>
<dbReference type="AlphaFoldDB" id="A0A0G4IHW4"/>
<evidence type="ECO:0000256" key="1">
    <source>
        <dbReference type="ARBA" id="ARBA00022723"/>
    </source>
</evidence>
<keyword evidence="1" id="KW-0479">Metal-binding</keyword>
<dbReference type="GO" id="GO:0000398">
    <property type="term" value="P:mRNA splicing, via spliceosome"/>
    <property type="evidence" value="ECO:0007669"/>
    <property type="project" value="TreeGrafter"/>
</dbReference>
<evidence type="ECO:0000256" key="4">
    <source>
        <dbReference type="SAM" id="MobiDB-lite"/>
    </source>
</evidence>
<reference evidence="6 7" key="1">
    <citation type="submission" date="2015-02" db="EMBL/GenBank/DDBJ databases">
        <authorList>
            <person name="Chooi Y.-H."/>
        </authorList>
    </citation>
    <scope>NUCLEOTIDE SEQUENCE [LARGE SCALE GENOMIC DNA]</scope>
    <source>
        <strain evidence="6">E3</strain>
    </source>
</reference>
<dbReference type="PANTHER" id="PTHR12072">
    <property type="entry name" value="CWF19, CELL CYCLE CONTROL PROTEIN"/>
    <property type="match status" value="1"/>
</dbReference>
<dbReference type="GO" id="GO:0003676">
    <property type="term" value="F:nucleic acid binding"/>
    <property type="evidence" value="ECO:0007669"/>
    <property type="project" value="InterPro"/>
</dbReference>
<evidence type="ECO:0000313" key="6">
    <source>
        <dbReference type="EMBL" id="CEO94803.1"/>
    </source>
</evidence>
<dbReference type="InterPro" id="IPR006768">
    <property type="entry name" value="Cwf19-like_C_dom-1"/>
</dbReference>
<feature type="domain" description="CCHC-type" evidence="5">
    <location>
        <begin position="276"/>
        <end position="292"/>
    </location>
</feature>
<dbReference type="SMART" id="SM00343">
    <property type="entry name" value="ZnF_C2HC"/>
    <property type="match status" value="2"/>
</dbReference>
<evidence type="ECO:0000256" key="3">
    <source>
        <dbReference type="ARBA" id="ARBA00022833"/>
    </source>
</evidence>
<dbReference type="OMA" id="REIMAMW"/>
<organism evidence="6 7">
    <name type="scientific">Plasmodiophora brassicae</name>
    <name type="common">Clubroot disease agent</name>
    <dbReference type="NCBI Taxonomy" id="37360"/>
    <lineage>
        <taxon>Eukaryota</taxon>
        <taxon>Sar</taxon>
        <taxon>Rhizaria</taxon>
        <taxon>Endomyxa</taxon>
        <taxon>Phytomyxea</taxon>
        <taxon>Plasmodiophorida</taxon>
        <taxon>Plasmodiophoridae</taxon>
        <taxon>Plasmodiophora</taxon>
    </lineage>
</organism>
<dbReference type="Pfam" id="PF13696">
    <property type="entry name" value="zf-CCHC_2"/>
    <property type="match status" value="2"/>
</dbReference>
<dbReference type="STRING" id="37360.A0A0G4IHW4"/>
<dbReference type="GO" id="GO:0071014">
    <property type="term" value="C:post-mRNA release spliceosomal complex"/>
    <property type="evidence" value="ECO:0007669"/>
    <property type="project" value="TreeGrafter"/>
</dbReference>
<dbReference type="OrthoDB" id="444325at2759"/>
<dbReference type="InterPro" id="IPR036265">
    <property type="entry name" value="HIT-like_sf"/>
</dbReference>
<name>A0A0G4IHW4_PLABS</name>
<dbReference type="SUPFAM" id="SSF57756">
    <property type="entry name" value="Retrovirus zinc finger-like domains"/>
    <property type="match status" value="1"/>
</dbReference>
<dbReference type="Proteomes" id="UP000039324">
    <property type="component" value="Unassembled WGS sequence"/>
</dbReference>
<dbReference type="SUPFAM" id="SSF54197">
    <property type="entry name" value="HIT-like"/>
    <property type="match status" value="1"/>
</dbReference>
<evidence type="ECO:0000259" key="5">
    <source>
        <dbReference type="SMART" id="SM00343"/>
    </source>
</evidence>